<keyword evidence="8" id="KW-1185">Reference proteome</keyword>
<feature type="transmembrane region" description="Helical" evidence="3">
    <location>
        <begin position="5"/>
        <end position="25"/>
    </location>
</feature>
<dbReference type="InterPro" id="IPR004089">
    <property type="entry name" value="MCPsignal_dom"/>
</dbReference>
<dbReference type="SMART" id="SM00283">
    <property type="entry name" value="MA"/>
    <property type="match status" value="1"/>
</dbReference>
<accession>A0A150FU53</accession>
<dbReference type="GO" id="GO:0007165">
    <property type="term" value="P:signal transduction"/>
    <property type="evidence" value="ECO:0007669"/>
    <property type="project" value="UniProtKB-KW"/>
</dbReference>
<proteinExistence type="predicted"/>
<keyword evidence="3" id="KW-0812">Transmembrane</keyword>
<sequence>MRQKLALSIISLAYLLLIVFINLFFLSSLGYGLSVTTNIIITALYVYLMISSIYKEKIKKLWYVLDIVNKSKYDYNLHEIKDNYNEDFILSVIDGFNNTKEASKFVLKSAVDLSKISDIVSEKVNNMEQSADQIASASEEIVAGSLNQMESINNIFSSIENVGKNIDRIINELKTIEDKADISVKLTDDGNMYVQKTKQSVETIKSTINQYTSNLQDFAESFSEIIKFADVIRNITEQTTLLALNSSIEAARAGEYGKGFAVVANEIGNLSKQSQSATEKISSAIQDMEKKIGMLTEEMSKSKEMINESIQIAEKTEHAFKQISESTIETKNQVSTIGKHMEEIGKDTEVVINSVETIQEISQGNAADCQQFSAAIEDMNMSFKDIVKEASNLKESLNKLQQTVARDTMDKYMYQKALELKSYLEKSKEYDLKNLASMLNIDEIYIVNSSGIIVECSDPDGIGLDSFKIDPISFEASKLKEGYKATPIRKRANDDKIYKFLHIPYNNGGVISVSLSLQSLLSL</sequence>
<dbReference type="STRING" id="1121328.JWYL7_1780"/>
<dbReference type="Proteomes" id="UP000092605">
    <property type="component" value="Unassembled WGS sequence"/>
</dbReference>
<evidence type="ECO:0000313" key="8">
    <source>
        <dbReference type="Proteomes" id="UP000323392"/>
    </source>
</evidence>
<gene>
    <name evidence="5" type="ORF">JWYL7_1780</name>
    <name evidence="6" type="ORF">SAMN05661008_01895</name>
</gene>
<feature type="transmembrane region" description="Helical" evidence="3">
    <location>
        <begin position="31"/>
        <end position="50"/>
    </location>
</feature>
<dbReference type="RefSeq" id="WP_066071998.1">
    <property type="nucleotide sequence ID" value="NZ_FRBG01000024.1"/>
</dbReference>
<dbReference type="PROSITE" id="PS50111">
    <property type="entry name" value="CHEMOTAXIS_TRANSDUC_2"/>
    <property type="match status" value="1"/>
</dbReference>
<evidence type="ECO:0000313" key="6">
    <source>
        <dbReference type="EMBL" id="SHL33851.1"/>
    </source>
</evidence>
<dbReference type="SUPFAM" id="SSF58104">
    <property type="entry name" value="Methyl-accepting chemotaxis protein (MCP) signaling domain"/>
    <property type="match status" value="1"/>
</dbReference>
<dbReference type="Proteomes" id="UP000323392">
    <property type="component" value="Unassembled WGS sequence"/>
</dbReference>
<keyword evidence="3" id="KW-0472">Membrane</keyword>
<protein>
    <submittedName>
        <fullName evidence="6">Methyl-accepting chemotaxis protein (MCP) signalling domain-containing protein</fullName>
    </submittedName>
    <submittedName>
        <fullName evidence="5">Methyl-accepting chemotaxis sensory transducer</fullName>
    </submittedName>
</protein>
<dbReference type="PANTHER" id="PTHR32089:SF112">
    <property type="entry name" value="LYSOZYME-LIKE PROTEIN-RELATED"/>
    <property type="match status" value="1"/>
</dbReference>
<dbReference type="GO" id="GO:0016020">
    <property type="term" value="C:membrane"/>
    <property type="evidence" value="ECO:0007669"/>
    <property type="project" value="InterPro"/>
</dbReference>
<keyword evidence="1 2" id="KW-0807">Transducer</keyword>
<comment type="caution">
    <text evidence="5">The sequence shown here is derived from an EMBL/GenBank/DDBJ whole genome shotgun (WGS) entry which is preliminary data.</text>
</comment>
<dbReference type="AlphaFoldDB" id="A0A150FU53"/>
<dbReference type="EMBL" id="LSFY01000001">
    <property type="protein sequence ID" value="KXZ40705.1"/>
    <property type="molecule type" value="Genomic_DNA"/>
</dbReference>
<dbReference type="PANTHER" id="PTHR32089">
    <property type="entry name" value="METHYL-ACCEPTING CHEMOTAXIS PROTEIN MCPB"/>
    <property type="match status" value="1"/>
</dbReference>
<reference evidence="6 8" key="2">
    <citation type="submission" date="2016-11" db="EMBL/GenBank/DDBJ databases">
        <authorList>
            <person name="Varghese N."/>
            <person name="Submissions S."/>
        </authorList>
    </citation>
    <scope>NUCLEOTIDE SEQUENCE [LARGE SCALE GENOMIC DNA]</scope>
    <source>
        <strain evidence="6 8">DSM 7308</strain>
    </source>
</reference>
<dbReference type="OrthoDB" id="9814363at2"/>
<evidence type="ECO:0000256" key="3">
    <source>
        <dbReference type="SAM" id="Phobius"/>
    </source>
</evidence>
<evidence type="ECO:0000256" key="1">
    <source>
        <dbReference type="ARBA" id="ARBA00023224"/>
    </source>
</evidence>
<dbReference type="EMBL" id="FRBG01000024">
    <property type="protein sequence ID" value="SHL33851.1"/>
    <property type="molecule type" value="Genomic_DNA"/>
</dbReference>
<feature type="domain" description="Methyl-accepting transducer" evidence="4">
    <location>
        <begin position="123"/>
        <end position="380"/>
    </location>
</feature>
<dbReference type="Gene3D" id="1.10.287.950">
    <property type="entry name" value="Methyl-accepting chemotaxis protein"/>
    <property type="match status" value="1"/>
</dbReference>
<dbReference type="Pfam" id="PF00015">
    <property type="entry name" value="MCPsignal"/>
    <property type="match status" value="1"/>
</dbReference>
<organism evidence="5 7">
    <name type="scientific">Alkalithermobacter thermoalcaliphilus JW-YL-7 = DSM 7308</name>
    <dbReference type="NCBI Taxonomy" id="1121328"/>
    <lineage>
        <taxon>Bacteria</taxon>
        <taxon>Bacillati</taxon>
        <taxon>Bacillota</taxon>
        <taxon>Clostridia</taxon>
        <taxon>Peptostreptococcales</taxon>
        <taxon>Tepidibacteraceae</taxon>
        <taxon>Alkalithermobacter</taxon>
    </lineage>
</organism>
<reference evidence="5 7" key="1">
    <citation type="submission" date="2016-02" db="EMBL/GenBank/DDBJ databases">
        <title>Draft genome sequence for Clostridium paradoxum JW-YL-7.</title>
        <authorList>
            <person name="Utturkar S.M."/>
            <person name="Lancaster A."/>
            <person name="Poole F.L."/>
            <person name="Adams M.W."/>
            <person name="Brown S.D."/>
        </authorList>
    </citation>
    <scope>NUCLEOTIDE SEQUENCE [LARGE SCALE GENOMIC DNA]</scope>
    <source>
        <strain evidence="5 7">JW-YL-7</strain>
    </source>
</reference>
<evidence type="ECO:0000313" key="5">
    <source>
        <dbReference type="EMBL" id="KXZ40705.1"/>
    </source>
</evidence>
<dbReference type="PATRIC" id="fig|1121328.3.peg.1792"/>
<evidence type="ECO:0000256" key="2">
    <source>
        <dbReference type="PROSITE-ProRule" id="PRU00284"/>
    </source>
</evidence>
<evidence type="ECO:0000259" key="4">
    <source>
        <dbReference type="PROSITE" id="PS50111"/>
    </source>
</evidence>
<evidence type="ECO:0000313" key="7">
    <source>
        <dbReference type="Proteomes" id="UP000092605"/>
    </source>
</evidence>
<name>A0A150FU53_CLOPD</name>
<keyword evidence="3" id="KW-1133">Transmembrane helix</keyword>